<evidence type="ECO:0000256" key="1">
    <source>
        <dbReference type="SAM" id="MobiDB-lite"/>
    </source>
</evidence>
<proteinExistence type="predicted"/>
<feature type="compositionally biased region" description="Polar residues" evidence="1">
    <location>
        <begin position="121"/>
        <end position="136"/>
    </location>
</feature>
<organism evidence="3 4">
    <name type="scientific">Zopfia rhizophila CBS 207.26</name>
    <dbReference type="NCBI Taxonomy" id="1314779"/>
    <lineage>
        <taxon>Eukaryota</taxon>
        <taxon>Fungi</taxon>
        <taxon>Dikarya</taxon>
        <taxon>Ascomycota</taxon>
        <taxon>Pezizomycotina</taxon>
        <taxon>Dothideomycetes</taxon>
        <taxon>Dothideomycetes incertae sedis</taxon>
        <taxon>Zopfiaceae</taxon>
        <taxon>Zopfia</taxon>
    </lineage>
</organism>
<keyword evidence="4" id="KW-1185">Reference proteome</keyword>
<dbReference type="AlphaFoldDB" id="A0A6A6DRQ5"/>
<dbReference type="SUPFAM" id="SSF54637">
    <property type="entry name" value="Thioesterase/thiol ester dehydrase-isomerase"/>
    <property type="match status" value="1"/>
</dbReference>
<dbReference type="InterPro" id="IPR006683">
    <property type="entry name" value="Thioestr_dom"/>
</dbReference>
<protein>
    <recommendedName>
        <fullName evidence="2">Thioesterase domain-containing protein</fullName>
    </recommendedName>
</protein>
<dbReference type="InterPro" id="IPR029069">
    <property type="entry name" value="HotDog_dom_sf"/>
</dbReference>
<feature type="region of interest" description="Disordered" evidence="1">
    <location>
        <begin position="121"/>
        <end position="144"/>
    </location>
</feature>
<dbReference type="Proteomes" id="UP000800200">
    <property type="component" value="Unassembled WGS sequence"/>
</dbReference>
<sequence length="387" mass="42447">MSVPSSWLLQFNHTNSIGTCNRTKEPRQMAIPKVVRAPLTSPQPLRRLNHLGFTIVLVVPSPSFMYTARSPAARPAFCGNAVLGRMNFLPLRNSVIKPPPAPPLFRRIQFPQRRFRGTITSEPLTSAAPNAEQSTQSPPSPPKKALWVRASTVLALTLLTFGIGFTMTAAQALETLNDFRKPPTDAETLTLFTPDSEELAEIEQHILVHPLTQSLIEDPKYIPSRPHLKIPPKLRPHNLTGGTLLGQDKIAVPPLQFSTEDGSTFVSLQYLGSALCGHPGIVHGGLLATILDEGLGRCCFPALPNKVAVTASLKIDYRKPCLASQYVVLRAETTKVEGRKAWVKGRLETLVDESKGEKPDVLVEAEALFIEPKQAATMTRVYHSPSR</sequence>
<evidence type="ECO:0000313" key="3">
    <source>
        <dbReference type="EMBL" id="KAF2182251.1"/>
    </source>
</evidence>
<dbReference type="Gene3D" id="3.10.129.10">
    <property type="entry name" value="Hotdog Thioesterase"/>
    <property type="match status" value="1"/>
</dbReference>
<name>A0A6A6DRQ5_9PEZI</name>
<reference evidence="3" key="1">
    <citation type="journal article" date="2020" name="Stud. Mycol.">
        <title>101 Dothideomycetes genomes: a test case for predicting lifestyles and emergence of pathogens.</title>
        <authorList>
            <person name="Haridas S."/>
            <person name="Albert R."/>
            <person name="Binder M."/>
            <person name="Bloem J."/>
            <person name="Labutti K."/>
            <person name="Salamov A."/>
            <person name="Andreopoulos B."/>
            <person name="Baker S."/>
            <person name="Barry K."/>
            <person name="Bills G."/>
            <person name="Bluhm B."/>
            <person name="Cannon C."/>
            <person name="Castanera R."/>
            <person name="Culley D."/>
            <person name="Daum C."/>
            <person name="Ezra D."/>
            <person name="Gonzalez J."/>
            <person name="Henrissat B."/>
            <person name="Kuo A."/>
            <person name="Liang C."/>
            <person name="Lipzen A."/>
            <person name="Lutzoni F."/>
            <person name="Magnuson J."/>
            <person name="Mondo S."/>
            <person name="Nolan M."/>
            <person name="Ohm R."/>
            <person name="Pangilinan J."/>
            <person name="Park H.-J."/>
            <person name="Ramirez L."/>
            <person name="Alfaro M."/>
            <person name="Sun H."/>
            <person name="Tritt A."/>
            <person name="Yoshinaga Y."/>
            <person name="Zwiers L.-H."/>
            <person name="Turgeon B."/>
            <person name="Goodwin S."/>
            <person name="Spatafora J."/>
            <person name="Crous P."/>
            <person name="Grigoriev I."/>
        </authorList>
    </citation>
    <scope>NUCLEOTIDE SEQUENCE</scope>
    <source>
        <strain evidence="3">CBS 207.26</strain>
    </source>
</reference>
<gene>
    <name evidence="3" type="ORF">K469DRAFT_670172</name>
</gene>
<feature type="domain" description="Thioesterase" evidence="2">
    <location>
        <begin position="280"/>
        <end position="347"/>
    </location>
</feature>
<dbReference type="Pfam" id="PF03061">
    <property type="entry name" value="4HBT"/>
    <property type="match status" value="1"/>
</dbReference>
<dbReference type="PANTHER" id="PTHR47260">
    <property type="entry name" value="UPF0644 PROTEIN PB2B4.06"/>
    <property type="match status" value="1"/>
</dbReference>
<accession>A0A6A6DRQ5</accession>
<dbReference type="PANTHER" id="PTHR47260:SF7">
    <property type="entry name" value="THIOESTERASE FAMILY PROTEIN (AFU_ORTHOLOGUE AFUA_1G10800)"/>
    <property type="match status" value="1"/>
</dbReference>
<dbReference type="CDD" id="cd03443">
    <property type="entry name" value="PaaI_thioesterase"/>
    <property type="match status" value="1"/>
</dbReference>
<evidence type="ECO:0000259" key="2">
    <source>
        <dbReference type="Pfam" id="PF03061"/>
    </source>
</evidence>
<evidence type="ECO:0000313" key="4">
    <source>
        <dbReference type="Proteomes" id="UP000800200"/>
    </source>
</evidence>
<dbReference type="EMBL" id="ML994649">
    <property type="protein sequence ID" value="KAF2182251.1"/>
    <property type="molecule type" value="Genomic_DNA"/>
</dbReference>
<dbReference type="InterPro" id="IPR052061">
    <property type="entry name" value="PTE-AB_protein"/>
</dbReference>
<dbReference type="OrthoDB" id="506431at2759"/>